<name>A0A175VTZ1_9PEZI</name>
<reference evidence="3 4" key="1">
    <citation type="journal article" date="2016" name="Genome Announc.">
        <title>Genome Sequence of Madurella mycetomatis mm55, Isolated from a Human Mycetoma Case in Sudan.</title>
        <authorList>
            <person name="Smit S."/>
            <person name="Derks M.F."/>
            <person name="Bervoets S."/>
            <person name="Fahal A."/>
            <person name="van Leeuwen W."/>
            <person name="van Belkum A."/>
            <person name="van de Sande W.W."/>
        </authorList>
    </citation>
    <scope>NUCLEOTIDE SEQUENCE [LARGE SCALE GENOMIC DNA]</scope>
    <source>
        <strain evidence="4">mm55</strain>
    </source>
</reference>
<dbReference type="EMBL" id="LCTW02000303">
    <property type="protein sequence ID" value="KXX74987.1"/>
    <property type="molecule type" value="Genomic_DNA"/>
</dbReference>
<comment type="caution">
    <text evidence="3">The sequence shown here is derived from an EMBL/GenBank/DDBJ whole genome shotgun (WGS) entry which is preliminary data.</text>
</comment>
<feature type="compositionally biased region" description="Low complexity" evidence="1">
    <location>
        <begin position="142"/>
        <end position="152"/>
    </location>
</feature>
<organism evidence="3 4">
    <name type="scientific">Madurella mycetomatis</name>
    <dbReference type="NCBI Taxonomy" id="100816"/>
    <lineage>
        <taxon>Eukaryota</taxon>
        <taxon>Fungi</taxon>
        <taxon>Dikarya</taxon>
        <taxon>Ascomycota</taxon>
        <taxon>Pezizomycotina</taxon>
        <taxon>Sordariomycetes</taxon>
        <taxon>Sordariomycetidae</taxon>
        <taxon>Sordariales</taxon>
        <taxon>Sordariales incertae sedis</taxon>
        <taxon>Madurella</taxon>
    </lineage>
</organism>
<feature type="region of interest" description="Disordered" evidence="1">
    <location>
        <begin position="131"/>
        <end position="152"/>
    </location>
</feature>
<keyword evidence="4" id="KW-1185">Reference proteome</keyword>
<keyword evidence="2" id="KW-0732">Signal</keyword>
<gene>
    <name evidence="3" type="ORF">MMYC01_208228</name>
</gene>
<evidence type="ECO:0000313" key="3">
    <source>
        <dbReference type="EMBL" id="KXX74987.1"/>
    </source>
</evidence>
<accession>A0A175VTZ1</accession>
<evidence type="ECO:0000256" key="2">
    <source>
        <dbReference type="SAM" id="SignalP"/>
    </source>
</evidence>
<feature type="signal peptide" evidence="2">
    <location>
        <begin position="1"/>
        <end position="28"/>
    </location>
</feature>
<dbReference type="Proteomes" id="UP000078237">
    <property type="component" value="Unassembled WGS sequence"/>
</dbReference>
<proteinExistence type="predicted"/>
<evidence type="ECO:0000313" key="4">
    <source>
        <dbReference type="Proteomes" id="UP000078237"/>
    </source>
</evidence>
<feature type="chain" id="PRO_5008043321" evidence="2">
    <location>
        <begin position="29"/>
        <end position="285"/>
    </location>
</feature>
<dbReference type="VEuPathDB" id="FungiDB:MMYC01_208228"/>
<dbReference type="AlphaFoldDB" id="A0A175VTZ1"/>
<sequence length="285" mass="28692">MPARSVRSAMKTLATFSCVLFMLILGNASTVEGTLAHRVGVPGSGIGHPVIPRGIRADVSDTASSYTTSSGSAQATSITTEAVGAVAGISLATVTYTHNPTISLVTPCAPPQTVTVTVTTYASYDGMTATTAVDGGNPPQSPSSGSMSGSTSTTVISTSIYTRTAHLIVTRTRTTYMAITVDTSTMPTSTPTPTPCPDNKTSITAITTTTVVSFPVSGGYPLSLDIGTAASASGYISQSANGTFTHSLPSALRTVAVGAASSCGQSAASIYCVMIAAMCAVVGMY</sequence>
<evidence type="ECO:0000256" key="1">
    <source>
        <dbReference type="SAM" id="MobiDB-lite"/>
    </source>
</evidence>
<protein>
    <submittedName>
        <fullName evidence="3">Uncharacterized protein</fullName>
    </submittedName>
</protein>